<accession>A0A4Q4SK15</accession>
<evidence type="ECO:0000256" key="3">
    <source>
        <dbReference type="ARBA" id="ARBA00005668"/>
    </source>
</evidence>
<reference evidence="9" key="1">
    <citation type="journal article" date="2019" name="bioRxiv">
        <title>Genomics, evolutionary history and diagnostics of the Alternaria alternata species group including apple and Asian pear pathotypes.</title>
        <authorList>
            <person name="Armitage A.D."/>
            <person name="Cockerton H.M."/>
            <person name="Sreenivasaprasad S."/>
            <person name="Woodhall J.W."/>
            <person name="Lane C.R."/>
            <person name="Harrison R.J."/>
            <person name="Clarkson J.P."/>
        </authorList>
    </citation>
    <scope>NUCLEOTIDE SEQUENCE [LARGE SCALE GENOMIC DNA]</scope>
    <source>
        <strain evidence="9">RGR 97.0016</strain>
    </source>
</reference>
<comment type="caution">
    <text evidence="8">The sequence shown here is derived from an EMBL/GenBank/DDBJ whole genome shotgun (WGS) entry which is preliminary data.</text>
</comment>
<feature type="domain" description="AB hydrolase-1" evidence="7">
    <location>
        <begin position="51"/>
        <end position="153"/>
    </location>
</feature>
<evidence type="ECO:0000256" key="6">
    <source>
        <dbReference type="SAM" id="MobiDB-lite"/>
    </source>
</evidence>
<keyword evidence="5" id="KW-0576">Peroxisome</keyword>
<keyword evidence="4" id="KW-0843">Virulence</keyword>
<dbReference type="PANTHER" id="PTHR45763">
    <property type="entry name" value="HYDROLASE, ALPHA/BETA FOLD FAMILY PROTEIN, EXPRESSED-RELATED"/>
    <property type="match status" value="1"/>
</dbReference>
<dbReference type="PANTHER" id="PTHR45763:SF46">
    <property type="entry name" value="AB HYDROLASE-1 DOMAIN-CONTAINING PROTEIN"/>
    <property type="match status" value="1"/>
</dbReference>
<evidence type="ECO:0000313" key="8">
    <source>
        <dbReference type="EMBL" id="RYO70562.1"/>
    </source>
</evidence>
<dbReference type="AlphaFoldDB" id="A0A4Q4SK15"/>
<dbReference type="Gene3D" id="3.40.50.1820">
    <property type="entry name" value="alpha/beta hydrolase"/>
    <property type="match status" value="1"/>
</dbReference>
<evidence type="ECO:0000256" key="5">
    <source>
        <dbReference type="ARBA" id="ARBA00023140"/>
    </source>
</evidence>
<comment type="similarity">
    <text evidence="3">Belongs to the AB hydrolase superfamily. AKT2 hydrolase family.</text>
</comment>
<keyword evidence="9" id="KW-1185">Reference proteome</keyword>
<dbReference type="InterPro" id="IPR000073">
    <property type="entry name" value="AB_hydrolase_1"/>
</dbReference>
<dbReference type="OrthoDB" id="294702at2759"/>
<proteinExistence type="inferred from homology"/>
<name>A0A4Q4SK15_9PLEO</name>
<dbReference type="Pfam" id="PF00561">
    <property type="entry name" value="Abhydrolase_1"/>
    <property type="match status" value="1"/>
</dbReference>
<evidence type="ECO:0000313" key="9">
    <source>
        <dbReference type="Proteomes" id="UP000293823"/>
    </source>
</evidence>
<evidence type="ECO:0000256" key="4">
    <source>
        <dbReference type="ARBA" id="ARBA00023026"/>
    </source>
</evidence>
<comment type="pathway">
    <text evidence="2">Mycotoxin biosynthesis.</text>
</comment>
<gene>
    <name evidence="8" type="ORF">AA0113_g2941</name>
</gene>
<evidence type="ECO:0000256" key="2">
    <source>
        <dbReference type="ARBA" id="ARBA00004685"/>
    </source>
</evidence>
<organism evidence="8 9">
    <name type="scientific">Alternaria arborescens</name>
    <dbReference type="NCBI Taxonomy" id="156630"/>
    <lineage>
        <taxon>Eukaryota</taxon>
        <taxon>Fungi</taxon>
        <taxon>Dikarya</taxon>
        <taxon>Ascomycota</taxon>
        <taxon>Pezizomycotina</taxon>
        <taxon>Dothideomycetes</taxon>
        <taxon>Pleosporomycetidae</taxon>
        <taxon>Pleosporales</taxon>
        <taxon>Pleosporineae</taxon>
        <taxon>Pleosporaceae</taxon>
        <taxon>Alternaria</taxon>
        <taxon>Alternaria sect. Alternaria</taxon>
    </lineage>
</organism>
<dbReference type="Proteomes" id="UP000293823">
    <property type="component" value="Unassembled WGS sequence"/>
</dbReference>
<comment type="subcellular location">
    <subcellularLocation>
        <location evidence="1">Peroxisome</location>
    </subcellularLocation>
</comment>
<dbReference type="InterPro" id="IPR029058">
    <property type="entry name" value="AB_hydrolase_fold"/>
</dbReference>
<dbReference type="EMBL" id="PEJP01000009">
    <property type="protein sequence ID" value="RYO70562.1"/>
    <property type="molecule type" value="Genomic_DNA"/>
</dbReference>
<evidence type="ECO:0000259" key="7">
    <source>
        <dbReference type="Pfam" id="PF00561"/>
    </source>
</evidence>
<protein>
    <recommendedName>
        <fullName evidence="7">AB hydrolase-1 domain-containing protein</fullName>
    </recommendedName>
</protein>
<sequence length="329" mass="36977">MSKSNQESFPNRDSNSHECRYPLGDDSSDICTLPDGRKLGYAQYGSPTGHPILYHHGLPGSRIEAAFYHDLGLELGLRIISVDRPGIGWSTPHPQRTLLDCPKDLESLIEHLQLESYSVLGASGGGPYVLACAAVLPPSKLKCISIVCGLGPMDIGMKGADFMHKIGFPYGWKYTPEFLMEWYFSRDVFGKMDMTDEQRLQRALSPSSLAKIKDPRDRKIMNDEDVIRLVLRSTREARAQGFQGIALDGRVLCRDWGFQVEDIRKDLRVQLWYGKDDCFVPANHGVQIAARLGGDDGRVVLRLEDDTHTTISQRWQREQLEAIAAVMRK</sequence>
<dbReference type="SUPFAM" id="SSF53474">
    <property type="entry name" value="alpha/beta-Hydrolases"/>
    <property type="match status" value="1"/>
</dbReference>
<feature type="compositionally biased region" description="Polar residues" evidence="6">
    <location>
        <begin position="1"/>
        <end position="13"/>
    </location>
</feature>
<feature type="region of interest" description="Disordered" evidence="6">
    <location>
        <begin position="1"/>
        <end position="21"/>
    </location>
</feature>
<dbReference type="GO" id="GO:0005777">
    <property type="term" value="C:peroxisome"/>
    <property type="evidence" value="ECO:0007669"/>
    <property type="project" value="UniProtKB-SubCell"/>
</dbReference>
<evidence type="ECO:0000256" key="1">
    <source>
        <dbReference type="ARBA" id="ARBA00004275"/>
    </source>
</evidence>